<proteinExistence type="predicted"/>
<feature type="region of interest" description="Disordered" evidence="1">
    <location>
        <begin position="90"/>
        <end position="120"/>
    </location>
</feature>
<gene>
    <name evidence="2" type="ORF">H9S92_02895</name>
</gene>
<dbReference type="AlphaFoldDB" id="A0A923PM75"/>
<comment type="caution">
    <text evidence="2">The sequence shown here is derived from an EMBL/GenBank/DDBJ whole genome shotgun (WGS) entry which is preliminary data.</text>
</comment>
<reference evidence="2" key="1">
    <citation type="submission" date="2020-08" db="EMBL/GenBank/DDBJ databases">
        <title>Lewinella bacteria from marine environments.</title>
        <authorList>
            <person name="Zhong Y."/>
        </authorList>
    </citation>
    <scope>NUCLEOTIDE SEQUENCE</scope>
    <source>
        <strain evidence="2">KCTC 42187</strain>
    </source>
</reference>
<dbReference type="RefSeq" id="WP_187465220.1">
    <property type="nucleotide sequence ID" value="NZ_JACSIT010000050.1"/>
</dbReference>
<dbReference type="EMBL" id="JACSIT010000050">
    <property type="protein sequence ID" value="MBC6993097.1"/>
    <property type="molecule type" value="Genomic_DNA"/>
</dbReference>
<name>A0A923PM75_9BACT</name>
<evidence type="ECO:0000256" key="1">
    <source>
        <dbReference type="SAM" id="MobiDB-lite"/>
    </source>
</evidence>
<organism evidence="2 3">
    <name type="scientific">Neolewinella lacunae</name>
    <dbReference type="NCBI Taxonomy" id="1517758"/>
    <lineage>
        <taxon>Bacteria</taxon>
        <taxon>Pseudomonadati</taxon>
        <taxon>Bacteroidota</taxon>
        <taxon>Saprospiria</taxon>
        <taxon>Saprospirales</taxon>
        <taxon>Lewinellaceae</taxon>
        <taxon>Neolewinella</taxon>
    </lineage>
</organism>
<keyword evidence="3" id="KW-1185">Reference proteome</keyword>
<feature type="compositionally biased region" description="Acidic residues" evidence="1">
    <location>
        <begin position="94"/>
        <end position="120"/>
    </location>
</feature>
<evidence type="ECO:0000313" key="2">
    <source>
        <dbReference type="EMBL" id="MBC6993097.1"/>
    </source>
</evidence>
<evidence type="ECO:0008006" key="4">
    <source>
        <dbReference type="Google" id="ProtNLM"/>
    </source>
</evidence>
<evidence type="ECO:0000313" key="3">
    <source>
        <dbReference type="Proteomes" id="UP000650081"/>
    </source>
</evidence>
<dbReference type="Proteomes" id="UP000650081">
    <property type="component" value="Unassembled WGS sequence"/>
</dbReference>
<accession>A0A923PM75</accession>
<sequence>MSKPRVIKNYEKVDEALLEQIKLKYPEGFASHLIRFTDVNGRLSSALPFETEEKYYLIRMTKSEAVEIIADDDDYDEDGNLLDEVREEYAGKYDDDDDFDAADIDPDEIADDDVGGEDED</sequence>
<protein>
    <recommendedName>
        <fullName evidence="4">DNA primase</fullName>
    </recommendedName>
</protein>